<protein>
    <submittedName>
        <fullName evidence="4">Putative cytochrome c oxidase assembly factor 7</fullName>
    </submittedName>
</protein>
<evidence type="ECO:0000256" key="2">
    <source>
        <dbReference type="ARBA" id="ARBA00022737"/>
    </source>
</evidence>
<feature type="compositionally biased region" description="Low complexity" evidence="3">
    <location>
        <begin position="175"/>
        <end position="184"/>
    </location>
</feature>
<accession>A0A2M3Z8L9</accession>
<dbReference type="PANTHER" id="PTHR13891:SF1">
    <property type="entry name" value="CYTOCHROME C OXIDASE ASSEMBLY FACTOR 7"/>
    <property type="match status" value="1"/>
</dbReference>
<keyword evidence="2" id="KW-0677">Repeat</keyword>
<dbReference type="AlphaFoldDB" id="A0A2M3Z8L9"/>
<proteinExistence type="inferred from homology"/>
<dbReference type="EMBL" id="GGFM01004037">
    <property type="protein sequence ID" value="MBW24788.1"/>
    <property type="molecule type" value="Transcribed_RNA"/>
</dbReference>
<organism evidence="4">
    <name type="scientific">Anopheles braziliensis</name>
    <dbReference type="NCBI Taxonomy" id="58242"/>
    <lineage>
        <taxon>Eukaryota</taxon>
        <taxon>Metazoa</taxon>
        <taxon>Ecdysozoa</taxon>
        <taxon>Arthropoda</taxon>
        <taxon>Hexapoda</taxon>
        <taxon>Insecta</taxon>
        <taxon>Pterygota</taxon>
        <taxon>Neoptera</taxon>
        <taxon>Endopterygota</taxon>
        <taxon>Diptera</taxon>
        <taxon>Nematocera</taxon>
        <taxon>Culicoidea</taxon>
        <taxon>Culicidae</taxon>
        <taxon>Anophelinae</taxon>
        <taxon>Anopheles</taxon>
    </lineage>
</organism>
<evidence type="ECO:0000256" key="1">
    <source>
        <dbReference type="ARBA" id="ARBA00008486"/>
    </source>
</evidence>
<sequence length="275" mass="30578">MSSFDLKNESEVKEYIDKLGVEYRFGCYSEKKPEVCHLLGDYLEGIQKDFEKAAKVYRSNCDDYNYGKSCLKYGNYSFLGKGRASEKGDPAKAFNYYEKGCTLNDPDACLHSGLLLVSKLKPKEITRDVPKGFELLKKSCQMNNAGACFYLSGMYISGVKDEDGQTAKGPSSSETTPPVTVTPQPAQPAAPAPLAAAAGTFVVERDMEKAFEFAYKACELRNMYACANLSQMYAKGDGTARDEKKAEKFKQMALEMQDEVRKQQQLTFQQGLNPT</sequence>
<dbReference type="Pfam" id="PF08238">
    <property type="entry name" value="Sel1"/>
    <property type="match status" value="5"/>
</dbReference>
<dbReference type="GO" id="GO:0005758">
    <property type="term" value="C:mitochondrial intermembrane space"/>
    <property type="evidence" value="ECO:0007669"/>
    <property type="project" value="TreeGrafter"/>
</dbReference>
<dbReference type="InterPro" id="IPR011990">
    <property type="entry name" value="TPR-like_helical_dom_sf"/>
</dbReference>
<evidence type="ECO:0000313" key="4">
    <source>
        <dbReference type="EMBL" id="MBW24788.1"/>
    </source>
</evidence>
<dbReference type="InterPro" id="IPR040239">
    <property type="entry name" value="HcpB-like"/>
</dbReference>
<dbReference type="InterPro" id="IPR006597">
    <property type="entry name" value="Sel1-like"/>
</dbReference>
<name>A0A2M3Z8L9_9DIPT</name>
<dbReference type="PANTHER" id="PTHR13891">
    <property type="entry name" value="CYTOCHROME C OXIDASE ASSEMBLY FACTOR 7"/>
    <property type="match status" value="1"/>
</dbReference>
<dbReference type="Gene3D" id="1.25.40.10">
    <property type="entry name" value="Tetratricopeptide repeat domain"/>
    <property type="match status" value="2"/>
</dbReference>
<feature type="region of interest" description="Disordered" evidence="3">
    <location>
        <begin position="162"/>
        <end position="190"/>
    </location>
</feature>
<evidence type="ECO:0000256" key="3">
    <source>
        <dbReference type="SAM" id="MobiDB-lite"/>
    </source>
</evidence>
<dbReference type="SMART" id="SM00671">
    <property type="entry name" value="SEL1"/>
    <property type="match status" value="5"/>
</dbReference>
<dbReference type="SUPFAM" id="SSF81901">
    <property type="entry name" value="HCP-like"/>
    <property type="match status" value="1"/>
</dbReference>
<reference evidence="4" key="1">
    <citation type="submission" date="2018-01" db="EMBL/GenBank/DDBJ databases">
        <title>An insight into the sialome of Amazonian anophelines.</title>
        <authorList>
            <person name="Ribeiro J.M."/>
            <person name="Scarpassa V."/>
            <person name="Calvo E."/>
        </authorList>
    </citation>
    <scope>NUCLEOTIDE SEQUENCE</scope>
    <source>
        <tissue evidence="4">Salivary glands</tissue>
    </source>
</reference>
<comment type="similarity">
    <text evidence="1">Belongs to the hcp beta-lactamase family.</text>
</comment>